<dbReference type="AlphaFoldDB" id="A0A8J3SIE9"/>
<sequence length="67" mass="6749">MVLGPMEMRTASPYRAAADDSSPIRSVTSCLNRLGAAVRGGPGGTARVPPGSTGVAAVTRVPVILMP</sequence>
<dbReference type="Proteomes" id="UP000619788">
    <property type="component" value="Unassembled WGS sequence"/>
</dbReference>
<organism evidence="1 2">
    <name type="scientific">Planobispora siamensis</name>
    <dbReference type="NCBI Taxonomy" id="936338"/>
    <lineage>
        <taxon>Bacteria</taxon>
        <taxon>Bacillati</taxon>
        <taxon>Actinomycetota</taxon>
        <taxon>Actinomycetes</taxon>
        <taxon>Streptosporangiales</taxon>
        <taxon>Streptosporangiaceae</taxon>
        <taxon>Planobispora</taxon>
    </lineage>
</organism>
<protein>
    <submittedName>
        <fullName evidence="1">Uncharacterized protein</fullName>
    </submittedName>
</protein>
<evidence type="ECO:0000313" key="1">
    <source>
        <dbReference type="EMBL" id="GIH94913.1"/>
    </source>
</evidence>
<evidence type="ECO:0000313" key="2">
    <source>
        <dbReference type="Proteomes" id="UP000619788"/>
    </source>
</evidence>
<comment type="caution">
    <text evidence="1">The sequence shown here is derived from an EMBL/GenBank/DDBJ whole genome shotgun (WGS) entry which is preliminary data.</text>
</comment>
<dbReference type="EMBL" id="BOOJ01000047">
    <property type="protein sequence ID" value="GIH94913.1"/>
    <property type="molecule type" value="Genomic_DNA"/>
</dbReference>
<proteinExistence type="predicted"/>
<keyword evidence="2" id="KW-1185">Reference proteome</keyword>
<name>A0A8J3SIE9_9ACTN</name>
<gene>
    <name evidence="1" type="ORF">Psi01_55430</name>
</gene>
<accession>A0A8J3SIE9</accession>
<reference evidence="1 2" key="1">
    <citation type="submission" date="2021-01" db="EMBL/GenBank/DDBJ databases">
        <title>Whole genome shotgun sequence of Planobispora siamensis NBRC 107568.</title>
        <authorList>
            <person name="Komaki H."/>
            <person name="Tamura T."/>
        </authorList>
    </citation>
    <scope>NUCLEOTIDE SEQUENCE [LARGE SCALE GENOMIC DNA]</scope>
    <source>
        <strain evidence="1 2">NBRC 107568</strain>
    </source>
</reference>